<dbReference type="PANTHER" id="PTHR32322">
    <property type="entry name" value="INNER MEMBRANE TRANSPORTER"/>
    <property type="match status" value="1"/>
</dbReference>
<evidence type="ECO:0000256" key="1">
    <source>
        <dbReference type="ARBA" id="ARBA00004141"/>
    </source>
</evidence>
<feature type="transmembrane region" description="Helical" evidence="6">
    <location>
        <begin position="194"/>
        <end position="212"/>
    </location>
</feature>
<dbReference type="EMBL" id="JACHCC010000002">
    <property type="protein sequence ID" value="MBB6498901.1"/>
    <property type="molecule type" value="Genomic_DNA"/>
</dbReference>
<dbReference type="InterPro" id="IPR050638">
    <property type="entry name" value="AA-Vitamin_Transporters"/>
</dbReference>
<feature type="transmembrane region" description="Helical" evidence="6">
    <location>
        <begin position="73"/>
        <end position="94"/>
    </location>
</feature>
<feature type="transmembrane region" description="Helical" evidence="6">
    <location>
        <begin position="12"/>
        <end position="32"/>
    </location>
</feature>
<evidence type="ECO:0000256" key="5">
    <source>
        <dbReference type="ARBA" id="ARBA00023136"/>
    </source>
</evidence>
<evidence type="ECO:0000256" key="2">
    <source>
        <dbReference type="ARBA" id="ARBA00007362"/>
    </source>
</evidence>
<evidence type="ECO:0000256" key="6">
    <source>
        <dbReference type="SAM" id="Phobius"/>
    </source>
</evidence>
<dbReference type="InterPro" id="IPR037185">
    <property type="entry name" value="EmrE-like"/>
</dbReference>
<dbReference type="SUPFAM" id="SSF103481">
    <property type="entry name" value="Multidrug resistance efflux transporter EmrE"/>
    <property type="match status" value="2"/>
</dbReference>
<proteinExistence type="inferred from homology"/>
<feature type="transmembrane region" description="Helical" evidence="6">
    <location>
        <begin position="129"/>
        <end position="147"/>
    </location>
</feature>
<dbReference type="Pfam" id="PF00892">
    <property type="entry name" value="EamA"/>
    <property type="match status" value="2"/>
</dbReference>
<dbReference type="GO" id="GO:0016020">
    <property type="term" value="C:membrane"/>
    <property type="evidence" value="ECO:0007669"/>
    <property type="project" value="UniProtKB-SubCell"/>
</dbReference>
<dbReference type="Gene3D" id="1.10.3730.20">
    <property type="match status" value="1"/>
</dbReference>
<feature type="transmembrane region" description="Helical" evidence="6">
    <location>
        <begin position="100"/>
        <end position="117"/>
    </location>
</feature>
<feature type="domain" description="EamA" evidence="7">
    <location>
        <begin position="15"/>
        <end position="146"/>
    </location>
</feature>
<feature type="domain" description="EamA" evidence="7">
    <location>
        <begin position="165"/>
        <end position="302"/>
    </location>
</feature>
<comment type="caution">
    <text evidence="8">The sequence shown here is derived from an EMBL/GenBank/DDBJ whole genome shotgun (WGS) entry which is preliminary data.</text>
</comment>
<feature type="transmembrane region" description="Helical" evidence="6">
    <location>
        <begin position="38"/>
        <end position="61"/>
    </location>
</feature>
<evidence type="ECO:0000313" key="8">
    <source>
        <dbReference type="EMBL" id="MBB6498901.1"/>
    </source>
</evidence>
<organism evidence="8 9">
    <name type="scientific">Pedobacter cryoconitis</name>
    <dbReference type="NCBI Taxonomy" id="188932"/>
    <lineage>
        <taxon>Bacteria</taxon>
        <taxon>Pseudomonadati</taxon>
        <taxon>Bacteroidota</taxon>
        <taxon>Sphingobacteriia</taxon>
        <taxon>Sphingobacteriales</taxon>
        <taxon>Sphingobacteriaceae</taxon>
        <taxon>Pedobacter</taxon>
    </lineage>
</organism>
<protein>
    <submittedName>
        <fullName evidence="8">Drug/metabolite transporter (DMT)-like permease</fullName>
    </submittedName>
</protein>
<dbReference type="AlphaFoldDB" id="A0A7X0MHJ0"/>
<accession>A0A7X0MHJ0</accession>
<evidence type="ECO:0000259" key="7">
    <source>
        <dbReference type="Pfam" id="PF00892"/>
    </source>
</evidence>
<evidence type="ECO:0000256" key="4">
    <source>
        <dbReference type="ARBA" id="ARBA00022989"/>
    </source>
</evidence>
<feature type="transmembrane region" description="Helical" evidence="6">
    <location>
        <begin position="285"/>
        <end position="304"/>
    </location>
</feature>
<comment type="subcellular location">
    <subcellularLocation>
        <location evidence="1">Membrane</location>
        <topology evidence="1">Multi-pass membrane protein</topology>
    </subcellularLocation>
</comment>
<reference evidence="8 9" key="1">
    <citation type="submission" date="2020-08" db="EMBL/GenBank/DDBJ databases">
        <title>Genomic Encyclopedia of Type Strains, Phase IV (KMG-V): Genome sequencing to study the core and pangenomes of soil and plant-associated prokaryotes.</title>
        <authorList>
            <person name="Whitman W."/>
        </authorList>
    </citation>
    <scope>NUCLEOTIDE SEQUENCE [LARGE SCALE GENOMIC DNA]</scope>
    <source>
        <strain evidence="8 9">M2T3</strain>
    </source>
</reference>
<feature type="transmembrane region" description="Helical" evidence="6">
    <location>
        <begin position="263"/>
        <end position="279"/>
    </location>
</feature>
<keyword evidence="3 6" id="KW-0812">Transmembrane</keyword>
<evidence type="ECO:0000256" key="3">
    <source>
        <dbReference type="ARBA" id="ARBA00022692"/>
    </source>
</evidence>
<comment type="similarity">
    <text evidence="2">Belongs to the EamA transporter family.</text>
</comment>
<keyword evidence="4 6" id="KW-1133">Transmembrane helix</keyword>
<gene>
    <name evidence="8" type="ORF">HDF25_001038</name>
</gene>
<dbReference type="InterPro" id="IPR000620">
    <property type="entry name" value="EamA_dom"/>
</dbReference>
<keyword evidence="5 6" id="KW-0472">Membrane</keyword>
<evidence type="ECO:0000313" key="9">
    <source>
        <dbReference type="Proteomes" id="UP000521017"/>
    </source>
</evidence>
<dbReference type="RefSeq" id="WP_184623424.1">
    <property type="nucleotide sequence ID" value="NZ_JACHCC010000002.1"/>
</dbReference>
<feature type="transmembrane region" description="Helical" evidence="6">
    <location>
        <begin position="232"/>
        <end position="251"/>
    </location>
</feature>
<feature type="transmembrane region" description="Helical" evidence="6">
    <location>
        <begin position="162"/>
        <end position="182"/>
    </location>
</feature>
<dbReference type="PANTHER" id="PTHR32322:SF2">
    <property type="entry name" value="EAMA DOMAIN-CONTAINING PROTEIN"/>
    <property type="match status" value="1"/>
</dbReference>
<sequence length="332" mass="36140">MIQNTPPKLSALLVIVAFAIVYIVWGSTYFFIQMAMKGFPPMILGAFRFTIAGLLLLSWCAYKGDNIWIKKDIINAGISGLFLLFGATGIVIWVEQTLPSAMVAILVSVGPIWMVLLDKPNWKVNFKNRSTITGLLVGFAGVVLLFGEQAVKAMGDGHGSAMLYAMGLLLLAPVCWSTGSLFSKRQVSNSPARMGTAWQMIIAGLAFIPAGFIHGEYKSFSFYTVSMQSWAAVLYLIFFGSIIAFSAYVWLIRVRPVTQVSTHAYVNPVVAVLLGVLFANEHITLLQVAGLAVILLSVLLINLVKYRKPVEKTISPEAPSVCKAPVELVTAD</sequence>
<dbReference type="Proteomes" id="UP000521017">
    <property type="component" value="Unassembled WGS sequence"/>
</dbReference>
<name>A0A7X0MHJ0_9SPHI</name>